<evidence type="ECO:0000256" key="1">
    <source>
        <dbReference type="SAM" id="Phobius"/>
    </source>
</evidence>
<proteinExistence type="predicted"/>
<protein>
    <submittedName>
        <fullName evidence="2">Uncharacterized protein</fullName>
    </submittedName>
</protein>
<dbReference type="EMBL" id="KV424044">
    <property type="protein sequence ID" value="KZT53164.1"/>
    <property type="molecule type" value="Genomic_DNA"/>
</dbReference>
<evidence type="ECO:0000313" key="2">
    <source>
        <dbReference type="EMBL" id="KZT53164.1"/>
    </source>
</evidence>
<dbReference type="AlphaFoldDB" id="A0A165DN71"/>
<dbReference type="InParanoid" id="A0A165DN71"/>
<organism evidence="2 3">
    <name type="scientific">Calocera cornea HHB12733</name>
    <dbReference type="NCBI Taxonomy" id="1353952"/>
    <lineage>
        <taxon>Eukaryota</taxon>
        <taxon>Fungi</taxon>
        <taxon>Dikarya</taxon>
        <taxon>Basidiomycota</taxon>
        <taxon>Agaricomycotina</taxon>
        <taxon>Dacrymycetes</taxon>
        <taxon>Dacrymycetales</taxon>
        <taxon>Dacrymycetaceae</taxon>
        <taxon>Calocera</taxon>
    </lineage>
</organism>
<feature type="transmembrane region" description="Helical" evidence="1">
    <location>
        <begin position="36"/>
        <end position="55"/>
    </location>
</feature>
<gene>
    <name evidence="2" type="ORF">CALCODRAFT_60580</name>
</gene>
<keyword evidence="1" id="KW-1133">Transmembrane helix</keyword>
<reference evidence="2 3" key="1">
    <citation type="journal article" date="2016" name="Mol. Biol. Evol.">
        <title>Comparative Genomics of Early-Diverging Mushroom-Forming Fungi Provides Insights into the Origins of Lignocellulose Decay Capabilities.</title>
        <authorList>
            <person name="Nagy L.G."/>
            <person name="Riley R."/>
            <person name="Tritt A."/>
            <person name="Adam C."/>
            <person name="Daum C."/>
            <person name="Floudas D."/>
            <person name="Sun H."/>
            <person name="Yadav J.S."/>
            <person name="Pangilinan J."/>
            <person name="Larsson K.H."/>
            <person name="Matsuura K."/>
            <person name="Barry K."/>
            <person name="Labutti K."/>
            <person name="Kuo R."/>
            <person name="Ohm R.A."/>
            <person name="Bhattacharya S.S."/>
            <person name="Shirouzu T."/>
            <person name="Yoshinaga Y."/>
            <person name="Martin F.M."/>
            <person name="Grigoriev I.V."/>
            <person name="Hibbett D.S."/>
        </authorList>
    </citation>
    <scope>NUCLEOTIDE SEQUENCE [LARGE SCALE GENOMIC DNA]</scope>
    <source>
        <strain evidence="2 3">HHB12733</strain>
    </source>
</reference>
<keyword evidence="1" id="KW-0472">Membrane</keyword>
<evidence type="ECO:0000313" key="3">
    <source>
        <dbReference type="Proteomes" id="UP000076842"/>
    </source>
</evidence>
<keyword evidence="1" id="KW-0812">Transmembrane</keyword>
<sequence length="238" mass="25419">MRCTHPPSTEQTVGVLPMRCTDTCTRPTGQPLPVPGSLACTIHPPAVLVLLYFLYDAPILLTGIRGSSTARTQPVHPPAGLSVSGREPHNKLITITITLILILIHLIIIVPPRQCTIRGGSLSSPPRALCRSALYDGAPGRAFAAPPRLPPLRPLPPPLSPSFLAPCTEFPIIRTVGRTASPPSLPPYPHPSRLGYIPTPDPRLALRIERRAPAGSSHPALRACAYACKLKDTANLAK</sequence>
<dbReference type="Proteomes" id="UP000076842">
    <property type="component" value="Unassembled WGS sequence"/>
</dbReference>
<name>A0A165DN71_9BASI</name>
<accession>A0A165DN71</accession>
<keyword evidence="3" id="KW-1185">Reference proteome</keyword>
<feature type="transmembrane region" description="Helical" evidence="1">
    <location>
        <begin position="92"/>
        <end position="110"/>
    </location>
</feature>